<keyword evidence="1" id="KW-0812">Transmembrane</keyword>
<protein>
    <submittedName>
        <fullName evidence="2">Type IV pilus assembly protein PilE</fullName>
    </submittedName>
</protein>
<feature type="transmembrane region" description="Helical" evidence="1">
    <location>
        <begin position="20"/>
        <end position="45"/>
    </location>
</feature>
<evidence type="ECO:0000256" key="1">
    <source>
        <dbReference type="SAM" id="Phobius"/>
    </source>
</evidence>
<organism evidence="2 3">
    <name type="scientific">Nitrosomonas ureae</name>
    <dbReference type="NCBI Taxonomy" id="44577"/>
    <lineage>
        <taxon>Bacteria</taxon>
        <taxon>Pseudomonadati</taxon>
        <taxon>Pseudomonadota</taxon>
        <taxon>Betaproteobacteria</taxon>
        <taxon>Nitrosomonadales</taxon>
        <taxon>Nitrosomonadaceae</taxon>
        <taxon>Nitrosomonas</taxon>
    </lineage>
</organism>
<dbReference type="EMBL" id="FNUX01000029">
    <property type="protein sequence ID" value="SEG12644.1"/>
    <property type="molecule type" value="Genomic_DNA"/>
</dbReference>
<dbReference type="NCBIfam" id="TIGR02532">
    <property type="entry name" value="IV_pilin_GFxxxE"/>
    <property type="match status" value="1"/>
</dbReference>
<dbReference type="InterPro" id="IPR031982">
    <property type="entry name" value="PilE-like"/>
</dbReference>
<evidence type="ECO:0000313" key="2">
    <source>
        <dbReference type="EMBL" id="SEG12644.1"/>
    </source>
</evidence>
<keyword evidence="1" id="KW-1133">Transmembrane helix</keyword>
<dbReference type="Proteomes" id="UP000236753">
    <property type="component" value="Unassembled WGS sequence"/>
</dbReference>
<dbReference type="Pfam" id="PF16732">
    <property type="entry name" value="ComP_DUS"/>
    <property type="match status" value="1"/>
</dbReference>
<name>A0A1H5XLJ1_9PROT</name>
<dbReference type="InterPro" id="IPR012902">
    <property type="entry name" value="N_methyl_site"/>
</dbReference>
<accession>A0A1H5XLJ1</accession>
<reference evidence="2 3" key="1">
    <citation type="submission" date="2016-10" db="EMBL/GenBank/DDBJ databases">
        <authorList>
            <person name="de Groot N.N."/>
        </authorList>
    </citation>
    <scope>NUCLEOTIDE SEQUENCE [LARGE SCALE GENOMIC DNA]</scope>
    <source>
        <strain evidence="2 3">Nm13</strain>
    </source>
</reference>
<dbReference type="SUPFAM" id="SSF54523">
    <property type="entry name" value="Pili subunits"/>
    <property type="match status" value="1"/>
</dbReference>
<dbReference type="GO" id="GO:0043683">
    <property type="term" value="P:type IV pilus assembly"/>
    <property type="evidence" value="ECO:0007669"/>
    <property type="project" value="InterPro"/>
</dbReference>
<evidence type="ECO:0000313" key="3">
    <source>
        <dbReference type="Proteomes" id="UP000236753"/>
    </source>
</evidence>
<keyword evidence="1" id="KW-0472">Membrane</keyword>
<dbReference type="AlphaFoldDB" id="A0A1H5XLJ1"/>
<dbReference type="PANTHER" id="PTHR30093:SF47">
    <property type="entry name" value="TYPE IV PILUS NON-CORE MINOR PILIN PILE"/>
    <property type="match status" value="1"/>
</dbReference>
<dbReference type="Gene3D" id="3.30.700.10">
    <property type="entry name" value="Glycoprotein, Type 4 Pilin"/>
    <property type="match status" value="1"/>
</dbReference>
<gene>
    <name evidence="2" type="ORF">SAMN05216334_1296</name>
</gene>
<sequence length="164" mass="18016">MRLISERRDLQVMKQSFNTFKAMGFTLIELMITVAILGIIAAVALPSYQDYVRQSNRIVAKSMLYENAQFMERFYSQNNQYDATVGADGMIDTGDDIAVVLPILQSPKTGTRQYDISLQSVLNNTFVLRAVPTGSMAGDICGTLTLSNTGAQGADGNVADCWNR</sequence>
<proteinExistence type="predicted"/>
<dbReference type="Pfam" id="PF07963">
    <property type="entry name" value="N_methyl"/>
    <property type="match status" value="1"/>
</dbReference>
<dbReference type="InterPro" id="IPR045584">
    <property type="entry name" value="Pilin-like"/>
</dbReference>
<dbReference type="PANTHER" id="PTHR30093">
    <property type="entry name" value="GENERAL SECRETION PATHWAY PROTEIN G"/>
    <property type="match status" value="1"/>
</dbReference>